<name>A0ABU5V1E0_9GAMM</name>
<dbReference type="Gene3D" id="2.60.200.60">
    <property type="match status" value="1"/>
</dbReference>
<proteinExistence type="predicted"/>
<evidence type="ECO:0000313" key="2">
    <source>
        <dbReference type="EMBL" id="MEA5667168.1"/>
    </source>
</evidence>
<dbReference type="EMBL" id="JAYFUH010000075">
    <property type="protein sequence ID" value="MEA5667168.1"/>
    <property type="molecule type" value="Genomic_DNA"/>
</dbReference>
<dbReference type="Pfam" id="PF05488">
    <property type="entry name" value="PAAR_motif"/>
    <property type="match status" value="1"/>
</dbReference>
<keyword evidence="3" id="KW-1185">Reference proteome</keyword>
<sequence>MLIVVGDALQRGGAVLSGSPHTDIDGRAVARVGDKVLCTRHGAGAIVTGDPTLLIDGQAVARNGDKASCGCVLLAGRQQLAHIADGHSGIGRDLLRGVSPMRWEPRADQPKAPPAQPATGEQPTSHCWMKDLVTQVKVDARGRYFESYGTDGSHFDDGVDWPVSFRLDVPLKSGGDITVTIKMKIKPYELVPGYRLVSDKEIQEAKRKIWQGLTGGLNGRFKLLIDDPQCGTCSFAIRYAIEYVEENEDCVLDLRDEVFREHVDQNIIVVDVQTGPWTYVHELMHCLGLPDEYMDDGKEARILQYFMPNGMPSEELVRTKGMGHDEGQAPTLMSEEHSAVLEPRHVWNVGIEVTELLRLELGREVTCVVS</sequence>
<evidence type="ECO:0000256" key="1">
    <source>
        <dbReference type="SAM" id="MobiDB-lite"/>
    </source>
</evidence>
<protein>
    <submittedName>
        <fullName evidence="2">PAAR domain-containing protein</fullName>
    </submittedName>
</protein>
<dbReference type="CDD" id="cd14744">
    <property type="entry name" value="PAAR_CT_2"/>
    <property type="match status" value="1"/>
</dbReference>
<evidence type="ECO:0000313" key="3">
    <source>
        <dbReference type="Proteomes" id="UP001301653"/>
    </source>
</evidence>
<gene>
    <name evidence="2" type="ORF">VA603_06410</name>
</gene>
<reference evidence="2 3" key="1">
    <citation type="submission" date="2023-12" db="EMBL/GenBank/DDBJ databases">
        <title>Stenotrophomonas guangdongensis sp. nov., isolated from wilted pepper plants (Capsicum annuum).</title>
        <authorList>
            <person name="Qiu M."/>
            <person name="Li Y."/>
            <person name="Liu Q."/>
            <person name="Zhang X."/>
            <person name="Huang Y."/>
            <person name="Guo R."/>
            <person name="Hu M."/>
            <person name="Zhou J."/>
            <person name="Zhou X."/>
        </authorList>
    </citation>
    <scope>NUCLEOTIDE SEQUENCE [LARGE SCALE GENOMIC DNA]</scope>
    <source>
        <strain evidence="2 3">MH1</strain>
    </source>
</reference>
<accession>A0ABU5V1E0</accession>
<dbReference type="InterPro" id="IPR008727">
    <property type="entry name" value="PAAR_motif"/>
</dbReference>
<dbReference type="RefSeq" id="WP_323438291.1">
    <property type="nucleotide sequence ID" value="NZ_JAYFUH010000075.1"/>
</dbReference>
<comment type="caution">
    <text evidence="2">The sequence shown here is derived from an EMBL/GenBank/DDBJ whole genome shotgun (WGS) entry which is preliminary data.</text>
</comment>
<feature type="region of interest" description="Disordered" evidence="1">
    <location>
        <begin position="104"/>
        <end position="124"/>
    </location>
</feature>
<dbReference type="Proteomes" id="UP001301653">
    <property type="component" value="Unassembled WGS sequence"/>
</dbReference>
<organism evidence="2 3">
    <name type="scientific">Stenotrophomonas capsici</name>
    <dbReference type="NCBI Taxonomy" id="3110230"/>
    <lineage>
        <taxon>Bacteria</taxon>
        <taxon>Pseudomonadati</taxon>
        <taxon>Pseudomonadota</taxon>
        <taxon>Gammaproteobacteria</taxon>
        <taxon>Lysobacterales</taxon>
        <taxon>Lysobacteraceae</taxon>
        <taxon>Stenotrophomonas</taxon>
    </lineage>
</organism>